<gene>
    <name evidence="2" type="ORF">E1963_11595</name>
</gene>
<dbReference type="GO" id="GO:0005737">
    <property type="term" value="C:cytoplasm"/>
    <property type="evidence" value="ECO:0007669"/>
    <property type="project" value="TreeGrafter"/>
</dbReference>
<dbReference type="PANTHER" id="PTHR48079:SF6">
    <property type="entry name" value="NAD(P)-BINDING DOMAIN-CONTAINING PROTEIN-RELATED"/>
    <property type="match status" value="1"/>
</dbReference>
<evidence type="ECO:0000313" key="2">
    <source>
        <dbReference type="EMBL" id="TDA21314.1"/>
    </source>
</evidence>
<dbReference type="SUPFAM" id="SSF51735">
    <property type="entry name" value="NAD(P)-binding Rossmann-fold domains"/>
    <property type="match status" value="1"/>
</dbReference>
<evidence type="ECO:0000259" key="1">
    <source>
        <dbReference type="Pfam" id="PF01370"/>
    </source>
</evidence>
<comment type="caution">
    <text evidence="2">The sequence shown here is derived from an EMBL/GenBank/DDBJ whole genome shotgun (WGS) entry which is preliminary data.</text>
</comment>
<dbReference type="Pfam" id="PF01370">
    <property type="entry name" value="Epimerase"/>
    <property type="match status" value="1"/>
</dbReference>
<sequence length="177" mass="20200">MHMKIFMIGGTGLLGSEAAKELIARGHEVTTIARAIPPSDGGMPQEMKVEQGNYLEMTEEELRKKFQGYDGFIFAAGIDERVISTPPVYELYKKHNVYPIRKLLKIAKECGVKHSVICGSYLAYLAKKWPEKELTRWHPYIRSRIDQENAAMEYTDENFNVSVLELPYIFGTQPARN</sequence>
<organism evidence="2 3">
    <name type="scientific">Extibacter muris</name>
    <dbReference type="NCBI Taxonomy" id="1796622"/>
    <lineage>
        <taxon>Bacteria</taxon>
        <taxon>Bacillati</taxon>
        <taxon>Bacillota</taxon>
        <taxon>Clostridia</taxon>
        <taxon>Lachnospirales</taxon>
        <taxon>Lachnospiraceae</taxon>
        <taxon>Extibacter</taxon>
    </lineage>
</organism>
<dbReference type="InterPro" id="IPR036291">
    <property type="entry name" value="NAD(P)-bd_dom_sf"/>
</dbReference>
<protein>
    <submittedName>
        <fullName evidence="2">NAD(P)-dependent oxidoreductase</fullName>
    </submittedName>
</protein>
<name>A0A4R4FCL9_9FIRM</name>
<keyword evidence="3" id="KW-1185">Reference proteome</keyword>
<evidence type="ECO:0000313" key="3">
    <source>
        <dbReference type="Proteomes" id="UP000295710"/>
    </source>
</evidence>
<dbReference type="InterPro" id="IPR051783">
    <property type="entry name" value="NAD(P)-dependent_oxidoreduct"/>
</dbReference>
<dbReference type="InterPro" id="IPR001509">
    <property type="entry name" value="Epimerase_deHydtase"/>
</dbReference>
<proteinExistence type="predicted"/>
<reference evidence="2 3" key="1">
    <citation type="journal article" date="2016" name="Nat. Microbiol.">
        <title>The Mouse Intestinal Bacterial Collection (miBC) provides host-specific insight into cultured diversity and functional potential of the gut microbiota.</title>
        <authorList>
            <person name="Lagkouvardos I."/>
            <person name="Pukall R."/>
            <person name="Abt B."/>
            <person name="Foesel B.U."/>
            <person name="Meier-Kolthoff J.P."/>
            <person name="Kumar N."/>
            <person name="Bresciani A."/>
            <person name="Martinez I."/>
            <person name="Just S."/>
            <person name="Ziegler C."/>
            <person name="Brugiroux S."/>
            <person name="Garzetti D."/>
            <person name="Wenning M."/>
            <person name="Bui T.P."/>
            <person name="Wang J."/>
            <person name="Hugenholtz F."/>
            <person name="Plugge C.M."/>
            <person name="Peterson D.A."/>
            <person name="Hornef M.W."/>
            <person name="Baines J.F."/>
            <person name="Smidt H."/>
            <person name="Walter J."/>
            <person name="Kristiansen K."/>
            <person name="Nielsen H.B."/>
            <person name="Haller D."/>
            <person name="Overmann J."/>
            <person name="Stecher B."/>
            <person name="Clavel T."/>
        </authorList>
    </citation>
    <scope>NUCLEOTIDE SEQUENCE [LARGE SCALE GENOMIC DNA]</scope>
    <source>
        <strain evidence="2 3">DSM 28560</strain>
    </source>
</reference>
<dbReference type="Gene3D" id="3.40.50.720">
    <property type="entry name" value="NAD(P)-binding Rossmann-like Domain"/>
    <property type="match status" value="1"/>
</dbReference>
<dbReference type="GO" id="GO:0004029">
    <property type="term" value="F:aldehyde dehydrogenase (NAD+) activity"/>
    <property type="evidence" value="ECO:0007669"/>
    <property type="project" value="TreeGrafter"/>
</dbReference>
<dbReference type="Proteomes" id="UP000295710">
    <property type="component" value="Unassembled WGS sequence"/>
</dbReference>
<dbReference type="AlphaFoldDB" id="A0A4R4FCL9"/>
<dbReference type="EMBL" id="SMMX01000009">
    <property type="protein sequence ID" value="TDA21314.1"/>
    <property type="molecule type" value="Genomic_DNA"/>
</dbReference>
<feature type="domain" description="NAD-dependent epimerase/dehydratase" evidence="1">
    <location>
        <begin position="5"/>
        <end position="173"/>
    </location>
</feature>
<dbReference type="PANTHER" id="PTHR48079">
    <property type="entry name" value="PROTEIN YEEZ"/>
    <property type="match status" value="1"/>
</dbReference>
<accession>A0A4R4FCL9</accession>